<evidence type="ECO:0000313" key="3">
    <source>
        <dbReference type="Proteomes" id="UP001447374"/>
    </source>
</evidence>
<keyword evidence="3" id="KW-1185">Reference proteome</keyword>
<dbReference type="Proteomes" id="UP001447374">
    <property type="component" value="Unassembled WGS sequence"/>
</dbReference>
<organism evidence="2 3">
    <name type="scientific">Franconibacter daqui</name>
    <dbReference type="NCBI Taxonomy" id="2047724"/>
    <lineage>
        <taxon>Bacteria</taxon>
        <taxon>Pseudomonadati</taxon>
        <taxon>Pseudomonadota</taxon>
        <taxon>Gammaproteobacteria</taxon>
        <taxon>Enterobacterales</taxon>
        <taxon>Enterobacteriaceae</taxon>
        <taxon>Franconibacter</taxon>
    </lineage>
</organism>
<feature type="region of interest" description="Disordered" evidence="1">
    <location>
        <begin position="1"/>
        <end position="20"/>
    </location>
</feature>
<protein>
    <recommendedName>
        <fullName evidence="4">30S ribosomal protein S20</fullName>
    </recommendedName>
</protein>
<evidence type="ECO:0000256" key="1">
    <source>
        <dbReference type="SAM" id="MobiDB-lite"/>
    </source>
</evidence>
<evidence type="ECO:0008006" key="4">
    <source>
        <dbReference type="Google" id="ProtNLM"/>
    </source>
</evidence>
<proteinExistence type="predicted"/>
<evidence type="ECO:0000313" key="2">
    <source>
        <dbReference type="EMBL" id="MER0127710.1"/>
    </source>
</evidence>
<comment type="caution">
    <text evidence="2">The sequence shown here is derived from an EMBL/GenBank/DDBJ whole genome shotgun (WGS) entry which is preliminary data.</text>
</comment>
<dbReference type="RefSeq" id="WP_268237248.1">
    <property type="nucleotide sequence ID" value="NZ_BMKJ01000001.1"/>
</dbReference>
<dbReference type="EMBL" id="JBEHGX010000012">
    <property type="protein sequence ID" value="MER0127710.1"/>
    <property type="molecule type" value="Genomic_DNA"/>
</dbReference>
<reference evidence="2 3" key="1">
    <citation type="submission" date="2024-06" db="EMBL/GenBank/DDBJ databases">
        <title>Fanconibacter daqui strain Q02 whole shotgun sequencing project.</title>
        <authorList>
            <person name="Rodrigues J.W.A."/>
            <person name="Viana L.C."/>
            <person name="Vieira E.C."/>
            <person name="Souza F.O.L."/>
            <person name="Alegria O.C."/>
            <person name="Patroca S."/>
            <person name="Cruz A.C.R."/>
            <person name="Nunes A.R.C."/>
        </authorList>
    </citation>
    <scope>NUCLEOTIDE SEQUENCE [LARGE SCALE GENOMIC DNA]</scope>
    <source>
        <strain evidence="2 3">Q02</strain>
    </source>
</reference>
<gene>
    <name evidence="2" type="ORF">ABQG75_18435</name>
</gene>
<name>A0ABV1PSB3_9ENTR</name>
<accession>A0ABV1PSB3</accession>
<feature type="compositionally biased region" description="Basic residues" evidence="1">
    <location>
        <begin position="1"/>
        <end position="12"/>
    </location>
</feature>
<sequence>MVNQHLMKKARRAAREAITKRNSRKWDEANRMMRQAAAGAF</sequence>